<sequence>MHGVRRARQTQEALEAKRLKDQSKLRDYLALSDDVLARKKQKDWSREALRATTQLLQVNPEFYSIWNYRRHILVNGIFPESTPEQIKDLLKDDLSLTMAALKIHPKVYWIWTHRGWCLNNVPRGPGVDGEGDPRGWEKELWNQELFVVEKLLDADPRNFHAWSYRRVVLASLPVPKPETSELAYTTRKIESNFSNFSAWHQRSKVLSSLWSTGRLDQTKSKEEEFDLVQNAMYTDPRDQSVWIYHRWLIGSGDNKEILDREIAVIQSLLEEETHSKWCMESLVHYKRLLLHNHAALVDKSALTRDCIHLLEQLRKVDPGRRARYDEIELEITRL</sequence>
<comment type="function">
    <text evidence="9">Catalyzes the transfer of a geranyl-geranyl moiety from geranyl-geranyl pyrophosphate to cysteines occuring in specific C-terminal amino acid sequences.</text>
</comment>
<proteinExistence type="inferred from homology"/>
<gene>
    <name evidence="10" type="ORF">C8J55DRAFT_480963</name>
</gene>
<reference evidence="10" key="1">
    <citation type="submission" date="2022-08" db="EMBL/GenBank/DDBJ databases">
        <authorList>
            <consortium name="DOE Joint Genome Institute"/>
            <person name="Min B."/>
            <person name="Riley R."/>
            <person name="Sierra-Patev S."/>
            <person name="Naranjo-Ortiz M."/>
            <person name="Looney B."/>
            <person name="Konkel Z."/>
            <person name="Slot J.C."/>
            <person name="Sakamoto Y."/>
            <person name="Steenwyk J.L."/>
            <person name="Rokas A."/>
            <person name="Carro J."/>
            <person name="Camarero S."/>
            <person name="Ferreira P."/>
            <person name="Molpeceres G."/>
            <person name="Ruiz-Duenas F.J."/>
            <person name="Serrano A."/>
            <person name="Henrissat B."/>
            <person name="Drula E."/>
            <person name="Hughes K.W."/>
            <person name="Mata J.L."/>
            <person name="Ishikawa N.K."/>
            <person name="Vargas-Isla R."/>
            <person name="Ushijima S."/>
            <person name="Smith C.A."/>
            <person name="Ahrendt S."/>
            <person name="Andreopoulos W."/>
            <person name="He G."/>
            <person name="Labutti K."/>
            <person name="Lipzen A."/>
            <person name="Ng V."/>
            <person name="Sandor L."/>
            <person name="Barry K."/>
            <person name="Martinez A.T."/>
            <person name="Xiao Y."/>
            <person name="Gibbons J.G."/>
            <person name="Terashima K."/>
            <person name="Hibbett D.S."/>
            <person name="Grigoriev I.V."/>
        </authorList>
    </citation>
    <scope>NUCLEOTIDE SEQUENCE</scope>
    <source>
        <strain evidence="10">Sp2 HRB7682 ss15</strain>
    </source>
</reference>
<evidence type="ECO:0000256" key="8">
    <source>
        <dbReference type="ARBA" id="ARBA00047658"/>
    </source>
</evidence>
<dbReference type="Proteomes" id="UP001150238">
    <property type="component" value="Unassembled WGS sequence"/>
</dbReference>
<dbReference type="SUPFAM" id="SSF48439">
    <property type="entry name" value="Protein prenylyltransferase"/>
    <property type="match status" value="1"/>
</dbReference>
<dbReference type="PANTHER" id="PTHR11129">
    <property type="entry name" value="PROTEIN FARNESYLTRANSFERASE ALPHA SUBUNIT/RAB GERANYLGERANYL TRANSFERASE ALPHA SUBUNIT"/>
    <property type="match status" value="1"/>
</dbReference>
<dbReference type="Pfam" id="PF01239">
    <property type="entry name" value="PPTA"/>
    <property type="match status" value="5"/>
</dbReference>
<evidence type="ECO:0000256" key="2">
    <source>
        <dbReference type="ARBA" id="ARBA00012656"/>
    </source>
</evidence>
<dbReference type="PROSITE" id="PS51147">
    <property type="entry name" value="PFTA"/>
    <property type="match status" value="5"/>
</dbReference>
<evidence type="ECO:0000313" key="11">
    <source>
        <dbReference type="Proteomes" id="UP001150238"/>
    </source>
</evidence>
<organism evidence="10 11">
    <name type="scientific">Lentinula lateritia</name>
    <dbReference type="NCBI Taxonomy" id="40482"/>
    <lineage>
        <taxon>Eukaryota</taxon>
        <taxon>Fungi</taxon>
        <taxon>Dikarya</taxon>
        <taxon>Basidiomycota</taxon>
        <taxon>Agaricomycotina</taxon>
        <taxon>Agaricomycetes</taxon>
        <taxon>Agaricomycetidae</taxon>
        <taxon>Agaricales</taxon>
        <taxon>Marasmiineae</taxon>
        <taxon>Omphalotaceae</taxon>
        <taxon>Lentinula</taxon>
    </lineage>
</organism>
<keyword evidence="4 9" id="KW-0637">Prenyltransferase</keyword>
<dbReference type="GO" id="GO:0097354">
    <property type="term" value="P:prenylation"/>
    <property type="evidence" value="ECO:0007669"/>
    <property type="project" value="UniProtKB-UniRule"/>
</dbReference>
<dbReference type="FunFam" id="1.25.40.120:FF:000035">
    <property type="entry name" value="Geranylgeranyl transferase type-2 subunit alpha"/>
    <property type="match status" value="1"/>
</dbReference>
<dbReference type="GO" id="GO:0004663">
    <property type="term" value="F:Rab geranylgeranyltransferase activity"/>
    <property type="evidence" value="ECO:0007669"/>
    <property type="project" value="UniProtKB-UniRule"/>
</dbReference>
<comment type="catalytic activity">
    <reaction evidence="8 9">
        <text>geranylgeranyl diphosphate + L-cysteinyl-[protein] = S-geranylgeranyl-L-cysteinyl-[protein] + diphosphate</text>
        <dbReference type="Rhea" id="RHEA:21240"/>
        <dbReference type="Rhea" id="RHEA-COMP:10131"/>
        <dbReference type="Rhea" id="RHEA-COMP:11537"/>
        <dbReference type="ChEBI" id="CHEBI:29950"/>
        <dbReference type="ChEBI" id="CHEBI:33019"/>
        <dbReference type="ChEBI" id="CHEBI:57533"/>
        <dbReference type="ChEBI" id="CHEBI:86021"/>
        <dbReference type="EC" id="2.5.1.60"/>
    </reaction>
</comment>
<keyword evidence="5 9" id="KW-0808">Transferase</keyword>
<comment type="caution">
    <text evidence="10">The sequence shown here is derived from an EMBL/GenBank/DDBJ whole genome shotgun (WGS) entry which is preliminary data.</text>
</comment>
<dbReference type="PANTHER" id="PTHR11129:SF2">
    <property type="entry name" value="GERANYLGERANYL TRANSFERASE TYPE-2 SUBUNIT ALPHA"/>
    <property type="match status" value="1"/>
</dbReference>
<comment type="similarity">
    <text evidence="1 9">Belongs to the protein prenyltransferase subunit alpha family.</text>
</comment>
<evidence type="ECO:0000256" key="4">
    <source>
        <dbReference type="ARBA" id="ARBA00022602"/>
    </source>
</evidence>
<name>A0A9W9DF47_9AGAR</name>
<accession>A0A9W9DF47</accession>
<keyword evidence="6" id="KW-0677">Repeat</keyword>
<dbReference type="EC" id="2.5.1.60" evidence="2 9"/>
<evidence type="ECO:0000256" key="9">
    <source>
        <dbReference type="RuleBase" id="RU367120"/>
    </source>
</evidence>
<evidence type="ECO:0000313" key="10">
    <source>
        <dbReference type="EMBL" id="KAJ4467494.1"/>
    </source>
</evidence>
<evidence type="ECO:0000256" key="3">
    <source>
        <dbReference type="ARBA" id="ARBA00014772"/>
    </source>
</evidence>
<protein>
    <recommendedName>
        <fullName evidence="3 9">Geranylgeranyl transferase type-2 subunit alpha</fullName>
        <ecNumber evidence="2 9">2.5.1.60</ecNumber>
    </recommendedName>
    <alternativeName>
        <fullName evidence="7 9">Geranylgeranyl transferase type II subunit alpha</fullName>
    </alternativeName>
</protein>
<evidence type="ECO:0000256" key="7">
    <source>
        <dbReference type="ARBA" id="ARBA00031267"/>
    </source>
</evidence>
<dbReference type="InterPro" id="IPR002088">
    <property type="entry name" value="Prenyl_trans_a"/>
</dbReference>
<reference evidence="10" key="2">
    <citation type="journal article" date="2023" name="Proc. Natl. Acad. Sci. U.S.A.">
        <title>A global phylogenomic analysis of the shiitake genus Lentinula.</title>
        <authorList>
            <person name="Sierra-Patev S."/>
            <person name="Min B."/>
            <person name="Naranjo-Ortiz M."/>
            <person name="Looney B."/>
            <person name="Konkel Z."/>
            <person name="Slot J.C."/>
            <person name="Sakamoto Y."/>
            <person name="Steenwyk J.L."/>
            <person name="Rokas A."/>
            <person name="Carro J."/>
            <person name="Camarero S."/>
            <person name="Ferreira P."/>
            <person name="Molpeceres G."/>
            <person name="Ruiz-Duenas F.J."/>
            <person name="Serrano A."/>
            <person name="Henrissat B."/>
            <person name="Drula E."/>
            <person name="Hughes K.W."/>
            <person name="Mata J.L."/>
            <person name="Ishikawa N.K."/>
            <person name="Vargas-Isla R."/>
            <person name="Ushijima S."/>
            <person name="Smith C.A."/>
            <person name="Donoghue J."/>
            <person name="Ahrendt S."/>
            <person name="Andreopoulos W."/>
            <person name="He G."/>
            <person name="LaButti K."/>
            <person name="Lipzen A."/>
            <person name="Ng V."/>
            <person name="Riley R."/>
            <person name="Sandor L."/>
            <person name="Barry K."/>
            <person name="Martinez A.T."/>
            <person name="Xiao Y."/>
            <person name="Gibbons J.G."/>
            <person name="Terashima K."/>
            <person name="Grigoriev I.V."/>
            <person name="Hibbett D."/>
        </authorList>
    </citation>
    <scope>NUCLEOTIDE SEQUENCE</scope>
    <source>
        <strain evidence="10">Sp2 HRB7682 ss15</strain>
    </source>
</reference>
<evidence type="ECO:0000256" key="5">
    <source>
        <dbReference type="ARBA" id="ARBA00022679"/>
    </source>
</evidence>
<evidence type="ECO:0000256" key="1">
    <source>
        <dbReference type="ARBA" id="ARBA00006734"/>
    </source>
</evidence>
<evidence type="ECO:0000256" key="6">
    <source>
        <dbReference type="ARBA" id="ARBA00022737"/>
    </source>
</evidence>
<dbReference type="GO" id="GO:0005968">
    <property type="term" value="C:Rab-protein geranylgeranyltransferase complex"/>
    <property type="evidence" value="ECO:0007669"/>
    <property type="project" value="TreeGrafter"/>
</dbReference>
<dbReference type="AlphaFoldDB" id="A0A9W9DF47"/>
<dbReference type="EMBL" id="JANVFS010000041">
    <property type="protein sequence ID" value="KAJ4467494.1"/>
    <property type="molecule type" value="Genomic_DNA"/>
</dbReference>
<dbReference type="Gene3D" id="1.25.40.120">
    <property type="entry name" value="Protein prenylyltransferase"/>
    <property type="match status" value="1"/>
</dbReference>